<dbReference type="EMBL" id="KV429032">
    <property type="protein sequence ID" value="KZT74898.1"/>
    <property type="molecule type" value="Genomic_DNA"/>
</dbReference>
<name>A0A165UH78_9APHY</name>
<evidence type="ECO:0008006" key="6">
    <source>
        <dbReference type="Google" id="ProtNLM"/>
    </source>
</evidence>
<dbReference type="GO" id="GO:0006334">
    <property type="term" value="P:nucleosome assembly"/>
    <property type="evidence" value="ECO:0007669"/>
    <property type="project" value="InterPro"/>
</dbReference>
<organism evidence="4 5">
    <name type="scientific">Daedalea quercina L-15889</name>
    <dbReference type="NCBI Taxonomy" id="1314783"/>
    <lineage>
        <taxon>Eukaryota</taxon>
        <taxon>Fungi</taxon>
        <taxon>Dikarya</taxon>
        <taxon>Basidiomycota</taxon>
        <taxon>Agaricomycotina</taxon>
        <taxon>Agaricomycetes</taxon>
        <taxon>Polyporales</taxon>
        <taxon>Fomitopsis</taxon>
    </lineage>
</organism>
<evidence type="ECO:0000256" key="3">
    <source>
        <dbReference type="SAM" id="MobiDB-lite"/>
    </source>
</evidence>
<feature type="region of interest" description="Disordered" evidence="3">
    <location>
        <begin position="234"/>
        <end position="272"/>
    </location>
</feature>
<dbReference type="GO" id="GO:0005634">
    <property type="term" value="C:nucleus"/>
    <property type="evidence" value="ECO:0007669"/>
    <property type="project" value="InterPro"/>
</dbReference>
<dbReference type="Proteomes" id="UP000076727">
    <property type="component" value="Unassembled WGS sequence"/>
</dbReference>
<dbReference type="InterPro" id="IPR002164">
    <property type="entry name" value="NAP_family"/>
</dbReference>
<dbReference type="STRING" id="1314783.A0A165UH78"/>
<evidence type="ECO:0000313" key="4">
    <source>
        <dbReference type="EMBL" id="KZT74898.1"/>
    </source>
</evidence>
<protein>
    <recommendedName>
        <fullName evidence="6">Nucleosome assembly protein</fullName>
    </recommendedName>
</protein>
<dbReference type="Pfam" id="PF00956">
    <property type="entry name" value="NAP"/>
    <property type="match status" value="1"/>
</dbReference>
<evidence type="ECO:0000256" key="1">
    <source>
        <dbReference type="ARBA" id="ARBA00009947"/>
    </source>
</evidence>
<keyword evidence="5" id="KW-1185">Reference proteome</keyword>
<proteinExistence type="inferred from homology"/>
<dbReference type="InterPro" id="IPR037231">
    <property type="entry name" value="NAP-like_sf"/>
</dbReference>
<evidence type="ECO:0000313" key="5">
    <source>
        <dbReference type="Proteomes" id="UP000076727"/>
    </source>
</evidence>
<feature type="region of interest" description="Disordered" evidence="3">
    <location>
        <begin position="1"/>
        <end position="27"/>
    </location>
</feature>
<dbReference type="PANTHER" id="PTHR11875">
    <property type="entry name" value="TESTIS-SPECIFIC Y-ENCODED PROTEIN"/>
    <property type="match status" value="1"/>
</dbReference>
<dbReference type="Gene3D" id="3.30.1120.90">
    <property type="entry name" value="Nucleosome assembly protein"/>
    <property type="match status" value="1"/>
</dbReference>
<accession>A0A165UH78</accession>
<feature type="compositionally biased region" description="Acidic residues" evidence="3">
    <location>
        <begin position="242"/>
        <end position="260"/>
    </location>
</feature>
<evidence type="ECO:0000256" key="2">
    <source>
        <dbReference type="RuleBase" id="RU003876"/>
    </source>
</evidence>
<dbReference type="SUPFAM" id="SSF143113">
    <property type="entry name" value="NAP-like"/>
    <property type="match status" value="1"/>
</dbReference>
<comment type="similarity">
    <text evidence="1 2">Belongs to the nucleosome assembly protein (NAP) family.</text>
</comment>
<dbReference type="AlphaFoldDB" id="A0A165UH78"/>
<gene>
    <name evidence="4" type="ORF">DAEQUDRAFT_660027</name>
</gene>
<dbReference type="OrthoDB" id="19419at2759"/>
<sequence length="272" mass="30938">MSGKGVKRASPGASTEKNPLGDVELTDEDAQKLNGIQKEIARTELLLERRAQEALYPVYEKRREVLKGISRFWPVALMNHSMFALHAQHNSDQVVLSYLEDVWIARDQKESRCFTLEFHFKENPYFSDSVIKKVYKWAPGPGAEDEKPDADGLTDSMVDFSWERDVEPQGTKINWKDDAHNLTKLHPRVKDEDGDDMPAEGGSLFNLFEEAEDPFDLGVMIANDIFPEAVEYFLGQANGDGVDSDDEEDSEDDEDEEEIDLEKPRPKKQKKA</sequence>
<reference evidence="4 5" key="1">
    <citation type="journal article" date="2016" name="Mol. Biol. Evol.">
        <title>Comparative Genomics of Early-Diverging Mushroom-Forming Fungi Provides Insights into the Origins of Lignocellulose Decay Capabilities.</title>
        <authorList>
            <person name="Nagy L.G."/>
            <person name="Riley R."/>
            <person name="Tritt A."/>
            <person name="Adam C."/>
            <person name="Daum C."/>
            <person name="Floudas D."/>
            <person name="Sun H."/>
            <person name="Yadav J.S."/>
            <person name="Pangilinan J."/>
            <person name="Larsson K.H."/>
            <person name="Matsuura K."/>
            <person name="Barry K."/>
            <person name="Labutti K."/>
            <person name="Kuo R."/>
            <person name="Ohm R.A."/>
            <person name="Bhattacharya S.S."/>
            <person name="Shirouzu T."/>
            <person name="Yoshinaga Y."/>
            <person name="Martin F.M."/>
            <person name="Grigoriev I.V."/>
            <person name="Hibbett D.S."/>
        </authorList>
    </citation>
    <scope>NUCLEOTIDE SEQUENCE [LARGE SCALE GENOMIC DNA]</scope>
    <source>
        <strain evidence="4 5">L-15889</strain>
    </source>
</reference>